<feature type="transmembrane region" description="Helical" evidence="1">
    <location>
        <begin position="7"/>
        <end position="31"/>
    </location>
</feature>
<keyword evidence="1" id="KW-0812">Transmembrane</keyword>
<dbReference type="Proteomes" id="UP001498469">
    <property type="component" value="Unassembled WGS sequence"/>
</dbReference>
<feature type="transmembrane region" description="Helical" evidence="1">
    <location>
        <begin position="37"/>
        <end position="56"/>
    </location>
</feature>
<name>A0ABU7UQ52_9CLOT</name>
<comment type="caution">
    <text evidence="2">The sequence shown here is derived from an EMBL/GenBank/DDBJ whole genome shotgun (WGS) entry which is preliminary data.</text>
</comment>
<protein>
    <submittedName>
        <fullName evidence="2">Uncharacterized protein</fullName>
    </submittedName>
</protein>
<keyword evidence="1" id="KW-0472">Membrane</keyword>
<dbReference type="EMBL" id="JAZHFS010000012">
    <property type="protein sequence ID" value="MEF2113371.1"/>
    <property type="molecule type" value="Genomic_DNA"/>
</dbReference>
<keyword evidence="3" id="KW-1185">Reference proteome</keyword>
<accession>A0ABU7UQ52</accession>
<sequence>MKKKYSIITLMVLNTLILLSGVLFIAYSIYFKITFKIINTNIPGAIVGLTVLYFSSRYYKMILKLKTEINEKGTTFSWSNFKRIKK</sequence>
<evidence type="ECO:0000256" key="1">
    <source>
        <dbReference type="SAM" id="Phobius"/>
    </source>
</evidence>
<reference evidence="2 3" key="1">
    <citation type="submission" date="2023-11" db="EMBL/GenBank/DDBJ databases">
        <title>Draft genome sequence of a psychrophilic Clostridium strain from permafrost water brine.</title>
        <authorList>
            <person name="Shcherbakova V.A."/>
            <person name="Trubitsyn V.E."/>
            <person name="Zakharyuk A.G."/>
        </authorList>
    </citation>
    <scope>NUCLEOTIDE SEQUENCE [LARGE SCALE GENOMIC DNA]</scope>
    <source>
        <strain evidence="2 3">14F</strain>
    </source>
</reference>
<evidence type="ECO:0000313" key="2">
    <source>
        <dbReference type="EMBL" id="MEF2113371.1"/>
    </source>
</evidence>
<dbReference type="RefSeq" id="WP_216251718.1">
    <property type="nucleotide sequence ID" value="NZ_JAZHFS010000012.1"/>
</dbReference>
<gene>
    <name evidence="2" type="ORF">SJI18_13770</name>
</gene>
<organism evidence="2 3">
    <name type="scientific">Clostridium frigoriphilum</name>
    <dbReference type="NCBI Taxonomy" id="443253"/>
    <lineage>
        <taxon>Bacteria</taxon>
        <taxon>Bacillati</taxon>
        <taxon>Bacillota</taxon>
        <taxon>Clostridia</taxon>
        <taxon>Eubacteriales</taxon>
        <taxon>Clostridiaceae</taxon>
        <taxon>Clostridium</taxon>
    </lineage>
</organism>
<evidence type="ECO:0000313" key="3">
    <source>
        <dbReference type="Proteomes" id="UP001498469"/>
    </source>
</evidence>
<proteinExistence type="predicted"/>
<keyword evidence="1" id="KW-1133">Transmembrane helix</keyword>